<dbReference type="RefSeq" id="WP_305891965.1">
    <property type="nucleotide sequence ID" value="NZ_JAUZVZ010000001.1"/>
</dbReference>
<comment type="caution">
    <text evidence="4">The sequence shown here is derived from an EMBL/GenBank/DDBJ whole genome shotgun (WGS) entry which is preliminary data.</text>
</comment>
<dbReference type="PANTHER" id="PTHR32282">
    <property type="entry name" value="BINDING PROTEIN TRANSPEPTIDASE, PUTATIVE-RELATED"/>
    <property type="match status" value="1"/>
</dbReference>
<reference evidence="4 5" key="1">
    <citation type="submission" date="2023-08" db="EMBL/GenBank/DDBJ databases">
        <authorList>
            <person name="Joshi A."/>
            <person name="Thite S."/>
        </authorList>
    </citation>
    <scope>NUCLEOTIDE SEQUENCE [LARGE SCALE GENOMIC DNA]</scope>
    <source>
        <strain evidence="4 5">AC40</strain>
    </source>
</reference>
<dbReference type="InterPro" id="IPR036950">
    <property type="entry name" value="PBP_transglycosylase"/>
</dbReference>
<keyword evidence="5" id="KW-1185">Reference proteome</keyword>
<organism evidence="4 5">
    <name type="scientific">Alkalimonas collagenimarina</name>
    <dbReference type="NCBI Taxonomy" id="400390"/>
    <lineage>
        <taxon>Bacteria</taxon>
        <taxon>Pseudomonadati</taxon>
        <taxon>Pseudomonadota</taxon>
        <taxon>Gammaproteobacteria</taxon>
        <taxon>Alkalimonas</taxon>
    </lineage>
</organism>
<dbReference type="PANTHER" id="PTHR32282:SF31">
    <property type="entry name" value="PEPTIDOGLYCAN GLYCOSYLTRANSFERASE"/>
    <property type="match status" value="1"/>
</dbReference>
<dbReference type="Pfam" id="PF00912">
    <property type="entry name" value="Transgly"/>
    <property type="match status" value="1"/>
</dbReference>
<dbReference type="InterPro" id="IPR001264">
    <property type="entry name" value="Glyco_trans_51"/>
</dbReference>
<dbReference type="InterPro" id="IPR050396">
    <property type="entry name" value="Glycosyltr_51/Transpeptidase"/>
</dbReference>
<name>A0ABT9GUH0_9GAMM</name>
<dbReference type="EMBL" id="JAUZVZ010000001">
    <property type="protein sequence ID" value="MDP4534697.1"/>
    <property type="molecule type" value="Genomic_DNA"/>
</dbReference>
<dbReference type="Gene3D" id="1.10.3810.10">
    <property type="entry name" value="Biosynthetic peptidoglycan transglycosylase-like"/>
    <property type="match status" value="1"/>
</dbReference>
<evidence type="ECO:0000313" key="5">
    <source>
        <dbReference type="Proteomes" id="UP001231616"/>
    </source>
</evidence>
<sequence length="192" mass="22486">MKFKDEWNQLIKSIDEIRLESAETAFSDNLLEFLVAGEDHRFWLHFGVDPIGLVRAVWRTVFCNKREGGSTIAMQLVRTITKRYEISPKRKLKEIYLATRLTLALERKEILKIYLTVAYFGWNMHGIEQACKVLVLDKSSLTNYEAASVVARLKYPEKKYNKNNRLKTIDLRANHIMNRFNQLNFKGHYGTV</sequence>
<evidence type="ECO:0000256" key="1">
    <source>
        <dbReference type="ARBA" id="ARBA00004752"/>
    </source>
</evidence>
<proteinExistence type="predicted"/>
<evidence type="ECO:0000259" key="3">
    <source>
        <dbReference type="Pfam" id="PF00912"/>
    </source>
</evidence>
<dbReference type="InterPro" id="IPR023346">
    <property type="entry name" value="Lysozyme-like_dom_sf"/>
</dbReference>
<evidence type="ECO:0000256" key="2">
    <source>
        <dbReference type="ARBA" id="ARBA00022679"/>
    </source>
</evidence>
<gene>
    <name evidence="4" type="ORF">Q3O60_00620</name>
</gene>
<evidence type="ECO:0000313" key="4">
    <source>
        <dbReference type="EMBL" id="MDP4534697.1"/>
    </source>
</evidence>
<accession>A0ABT9GUH0</accession>
<dbReference type="SUPFAM" id="SSF53955">
    <property type="entry name" value="Lysozyme-like"/>
    <property type="match status" value="1"/>
</dbReference>
<protein>
    <submittedName>
        <fullName evidence="4">Biosynthetic peptidoglycan transglycosylase</fullName>
    </submittedName>
</protein>
<dbReference type="Proteomes" id="UP001231616">
    <property type="component" value="Unassembled WGS sequence"/>
</dbReference>
<feature type="domain" description="Glycosyl transferase family 51" evidence="3">
    <location>
        <begin position="24"/>
        <end position="180"/>
    </location>
</feature>
<comment type="pathway">
    <text evidence="1">Cell wall biogenesis; peptidoglycan biosynthesis.</text>
</comment>
<keyword evidence="2" id="KW-0808">Transferase</keyword>